<evidence type="ECO:0000256" key="5">
    <source>
        <dbReference type="ARBA" id="ARBA00022723"/>
    </source>
</evidence>
<dbReference type="Pfam" id="PF00075">
    <property type="entry name" value="RNase_H"/>
    <property type="match status" value="1"/>
</dbReference>
<dbReference type="PROSITE" id="PS50879">
    <property type="entry name" value="RNASE_H_1"/>
    <property type="match status" value="1"/>
</dbReference>
<dbReference type="GO" id="GO:0035613">
    <property type="term" value="F:RNA stem-loop binding"/>
    <property type="evidence" value="ECO:0007669"/>
    <property type="project" value="TreeGrafter"/>
</dbReference>
<evidence type="ECO:0000256" key="7">
    <source>
        <dbReference type="ARBA" id="ARBA00022801"/>
    </source>
</evidence>
<dbReference type="AlphaFoldDB" id="A0A2I0TYV7"/>
<dbReference type="GO" id="GO:0003964">
    <property type="term" value="F:RNA-directed DNA polymerase activity"/>
    <property type="evidence" value="ECO:0007669"/>
    <property type="project" value="UniProtKB-KW"/>
</dbReference>
<dbReference type="Gene3D" id="1.10.10.200">
    <property type="match status" value="1"/>
</dbReference>
<gene>
    <name evidence="13" type="ORF">llap_10692</name>
</gene>
<feature type="domain" description="Integrase-type" evidence="10">
    <location>
        <begin position="128"/>
        <end position="169"/>
    </location>
</feature>
<evidence type="ECO:0000256" key="1">
    <source>
        <dbReference type="ARBA" id="ARBA00012493"/>
    </source>
</evidence>
<dbReference type="InterPro" id="IPR001584">
    <property type="entry name" value="Integrase_cat-core"/>
</dbReference>
<reference evidence="14" key="1">
    <citation type="submission" date="2017-11" db="EMBL/GenBank/DDBJ databases">
        <authorList>
            <person name="Lima N.C."/>
            <person name="Parody-Merino A.M."/>
            <person name="Battley P.F."/>
            <person name="Fidler A.E."/>
            <person name="Prosdocimi F."/>
        </authorList>
    </citation>
    <scope>NUCLEOTIDE SEQUENCE [LARGE SCALE GENOMIC DNA]</scope>
</reference>
<evidence type="ECO:0000256" key="9">
    <source>
        <dbReference type="PROSITE-ProRule" id="PRU00450"/>
    </source>
</evidence>
<dbReference type="GO" id="GO:0015074">
    <property type="term" value="P:DNA integration"/>
    <property type="evidence" value="ECO:0007669"/>
    <property type="project" value="InterPro"/>
</dbReference>
<dbReference type="PROSITE" id="PS50876">
    <property type="entry name" value="ZF_INTEGRASE"/>
    <property type="match status" value="1"/>
</dbReference>
<keyword evidence="9" id="KW-0862">Zinc</keyword>
<dbReference type="PANTHER" id="PTHR41694">
    <property type="entry name" value="ENDOGENOUS RETROVIRUS GROUP K MEMBER POL PROTEIN"/>
    <property type="match status" value="1"/>
</dbReference>
<evidence type="ECO:0000259" key="10">
    <source>
        <dbReference type="PROSITE" id="PS50876"/>
    </source>
</evidence>
<evidence type="ECO:0000256" key="2">
    <source>
        <dbReference type="ARBA" id="ARBA00022679"/>
    </source>
</evidence>
<dbReference type="InterPro" id="IPR036397">
    <property type="entry name" value="RNaseH_sf"/>
</dbReference>
<name>A0A2I0TYV7_LIMLA</name>
<keyword evidence="7" id="KW-0378">Hydrolase</keyword>
<keyword evidence="5" id="KW-0479">Metal-binding</keyword>
<keyword evidence="4" id="KW-0540">Nuclease</keyword>
<evidence type="ECO:0000256" key="6">
    <source>
        <dbReference type="ARBA" id="ARBA00022759"/>
    </source>
</evidence>
<dbReference type="InterPro" id="IPR012337">
    <property type="entry name" value="RNaseH-like_sf"/>
</dbReference>
<evidence type="ECO:0000256" key="4">
    <source>
        <dbReference type="ARBA" id="ARBA00022722"/>
    </source>
</evidence>
<dbReference type="Gene3D" id="3.30.420.10">
    <property type="entry name" value="Ribonuclease H-like superfamily/Ribonuclease H"/>
    <property type="match status" value="2"/>
</dbReference>
<dbReference type="EC" id="2.7.7.49" evidence="1"/>
<dbReference type="GO" id="GO:0008270">
    <property type="term" value="F:zinc ion binding"/>
    <property type="evidence" value="ECO:0007669"/>
    <property type="project" value="UniProtKB-KW"/>
</dbReference>
<dbReference type="Pfam" id="PF02022">
    <property type="entry name" value="Integrase_Zn"/>
    <property type="match status" value="1"/>
</dbReference>
<evidence type="ECO:0000313" key="14">
    <source>
        <dbReference type="Proteomes" id="UP000233556"/>
    </source>
</evidence>
<dbReference type="InterPro" id="IPR002156">
    <property type="entry name" value="RNaseH_domain"/>
</dbReference>
<dbReference type="EMBL" id="KZ506598">
    <property type="protein sequence ID" value="PKU39006.1"/>
    <property type="molecule type" value="Genomic_DNA"/>
</dbReference>
<keyword evidence="14" id="KW-1185">Reference proteome</keyword>
<proteinExistence type="predicted"/>
<keyword evidence="2" id="KW-0808">Transferase</keyword>
<evidence type="ECO:0000259" key="12">
    <source>
        <dbReference type="PROSITE" id="PS50994"/>
    </source>
</evidence>
<keyword evidence="3" id="KW-0548">Nucleotidyltransferase</keyword>
<evidence type="ECO:0000256" key="3">
    <source>
        <dbReference type="ARBA" id="ARBA00022695"/>
    </source>
</evidence>
<reference evidence="14" key="2">
    <citation type="submission" date="2017-12" db="EMBL/GenBank/DDBJ databases">
        <title>Genome sequence of the Bar-tailed Godwit (Limosa lapponica baueri).</title>
        <authorList>
            <person name="Lima N.C.B."/>
            <person name="Parody-Merino A.M."/>
            <person name="Battley P.F."/>
            <person name="Fidler A.E."/>
            <person name="Prosdocimi F."/>
        </authorList>
    </citation>
    <scope>NUCLEOTIDE SEQUENCE [LARGE SCALE GENOMIC DNA]</scope>
</reference>
<dbReference type="InterPro" id="IPR017856">
    <property type="entry name" value="Integrase-like_N"/>
</dbReference>
<sequence length="406" mass="45754">MPLCIAPPQTHSPVYNWNQDIKCVDGAPQVVELAAVARAFQLFPDVNLNIITDSLYATGIVQRIEGTFLKEVNNPALFGQLKKLWHYVSYCKLPYYITHIRSHTSLPGPLAEGNCAAHKATVALATLQLFQQAQLSRNFFHQNRKALQKQFQLTVDQARNIILTCPECQSIAPLPQLGVNPRGTSPLQIWQTDVTHFGEFGRLKYVHVTVDTFSNYIFATTHTGEKSQDVRRHWLAALAAMGIPENIKTDNGPAFVAKTTQLFLQEWGIRHITGIPHSPTGQAIVERTHQTLKQLLIKQKRGRTVGNPEYLSSQYENSSMINLIIEEIHSRPISKCNQKSPFGFNGFLVQSSENMVFDNMATPLELQIKPYEKNKPMVIATTGIKQFLNKFHKCDLLNIYCVTMKG</sequence>
<keyword evidence="6" id="KW-0255">Endonuclease</keyword>
<protein>
    <recommendedName>
        <fullName evidence="1">RNA-directed DNA polymerase</fullName>
        <ecNumber evidence="1">2.7.7.49</ecNumber>
    </recommendedName>
</protein>
<keyword evidence="8" id="KW-0695">RNA-directed DNA polymerase</keyword>
<feature type="domain" description="Integrase catalytic" evidence="12">
    <location>
        <begin position="182"/>
        <end position="349"/>
    </location>
</feature>
<accession>A0A2I0TYV7</accession>
<organism evidence="13 14">
    <name type="scientific">Limosa lapponica baueri</name>
    <dbReference type="NCBI Taxonomy" id="1758121"/>
    <lineage>
        <taxon>Eukaryota</taxon>
        <taxon>Metazoa</taxon>
        <taxon>Chordata</taxon>
        <taxon>Craniata</taxon>
        <taxon>Vertebrata</taxon>
        <taxon>Euteleostomi</taxon>
        <taxon>Archelosauria</taxon>
        <taxon>Archosauria</taxon>
        <taxon>Dinosauria</taxon>
        <taxon>Saurischia</taxon>
        <taxon>Theropoda</taxon>
        <taxon>Coelurosauria</taxon>
        <taxon>Aves</taxon>
        <taxon>Neognathae</taxon>
        <taxon>Neoaves</taxon>
        <taxon>Charadriiformes</taxon>
        <taxon>Scolopacidae</taxon>
        <taxon>Limosa</taxon>
    </lineage>
</organism>
<evidence type="ECO:0000256" key="8">
    <source>
        <dbReference type="ARBA" id="ARBA00022918"/>
    </source>
</evidence>
<evidence type="ECO:0000313" key="13">
    <source>
        <dbReference type="EMBL" id="PKU39006.1"/>
    </source>
</evidence>
<dbReference type="Proteomes" id="UP000233556">
    <property type="component" value="Unassembled WGS sequence"/>
</dbReference>
<evidence type="ECO:0000259" key="11">
    <source>
        <dbReference type="PROSITE" id="PS50879"/>
    </source>
</evidence>
<dbReference type="Pfam" id="PF00665">
    <property type="entry name" value="rve"/>
    <property type="match status" value="1"/>
</dbReference>
<dbReference type="SUPFAM" id="SSF53098">
    <property type="entry name" value="Ribonuclease H-like"/>
    <property type="match status" value="2"/>
</dbReference>
<dbReference type="GO" id="GO:0004523">
    <property type="term" value="F:RNA-DNA hybrid ribonuclease activity"/>
    <property type="evidence" value="ECO:0007669"/>
    <property type="project" value="InterPro"/>
</dbReference>
<dbReference type="PANTHER" id="PTHR41694:SF3">
    <property type="entry name" value="RNA-DIRECTED DNA POLYMERASE-RELATED"/>
    <property type="match status" value="1"/>
</dbReference>
<dbReference type="PROSITE" id="PS50994">
    <property type="entry name" value="INTEGRASE"/>
    <property type="match status" value="1"/>
</dbReference>
<feature type="domain" description="RNase H type-1" evidence="11">
    <location>
        <begin position="1"/>
        <end position="126"/>
    </location>
</feature>
<dbReference type="OrthoDB" id="9386368at2759"/>
<keyword evidence="9" id="KW-0863">Zinc-finger</keyword>
<dbReference type="InterPro" id="IPR003308">
    <property type="entry name" value="Integrase_Zn-bd_dom_N"/>
</dbReference>
<dbReference type="SUPFAM" id="SSF46919">
    <property type="entry name" value="N-terminal Zn binding domain of HIV integrase"/>
    <property type="match status" value="1"/>
</dbReference>